<evidence type="ECO:0000313" key="1">
    <source>
        <dbReference type="EMBL" id="JAH27459.1"/>
    </source>
</evidence>
<reference evidence="1" key="2">
    <citation type="journal article" date="2015" name="Fish Shellfish Immunol.">
        <title>Early steps in the European eel (Anguilla anguilla)-Vibrio vulnificus interaction in the gills: Role of the RtxA13 toxin.</title>
        <authorList>
            <person name="Callol A."/>
            <person name="Pajuelo D."/>
            <person name="Ebbesson L."/>
            <person name="Teles M."/>
            <person name="MacKenzie S."/>
            <person name="Amaro C."/>
        </authorList>
    </citation>
    <scope>NUCLEOTIDE SEQUENCE</scope>
</reference>
<proteinExistence type="predicted"/>
<dbReference type="AlphaFoldDB" id="A0A0E9REF1"/>
<organism evidence="1">
    <name type="scientific">Anguilla anguilla</name>
    <name type="common">European freshwater eel</name>
    <name type="synonym">Muraena anguilla</name>
    <dbReference type="NCBI Taxonomy" id="7936"/>
    <lineage>
        <taxon>Eukaryota</taxon>
        <taxon>Metazoa</taxon>
        <taxon>Chordata</taxon>
        <taxon>Craniata</taxon>
        <taxon>Vertebrata</taxon>
        <taxon>Euteleostomi</taxon>
        <taxon>Actinopterygii</taxon>
        <taxon>Neopterygii</taxon>
        <taxon>Teleostei</taxon>
        <taxon>Anguilliformes</taxon>
        <taxon>Anguillidae</taxon>
        <taxon>Anguilla</taxon>
    </lineage>
</organism>
<name>A0A0E9REF1_ANGAN</name>
<accession>A0A0E9REF1</accession>
<dbReference type="EMBL" id="GBXM01081118">
    <property type="protein sequence ID" value="JAH27459.1"/>
    <property type="molecule type" value="Transcribed_RNA"/>
</dbReference>
<sequence length="18" mass="2020">MTATQGQKNNWISVLCLI</sequence>
<protein>
    <submittedName>
        <fullName evidence="1">Uncharacterized protein</fullName>
    </submittedName>
</protein>
<reference evidence="1" key="1">
    <citation type="submission" date="2014-11" db="EMBL/GenBank/DDBJ databases">
        <authorList>
            <person name="Amaro Gonzalez C."/>
        </authorList>
    </citation>
    <scope>NUCLEOTIDE SEQUENCE</scope>
</reference>